<evidence type="ECO:0000259" key="13">
    <source>
        <dbReference type="PROSITE" id="PS50045"/>
    </source>
</evidence>
<evidence type="ECO:0000256" key="10">
    <source>
        <dbReference type="ARBA" id="ARBA00023163"/>
    </source>
</evidence>
<dbReference type="InterPro" id="IPR003018">
    <property type="entry name" value="GAF"/>
</dbReference>
<dbReference type="PANTHER" id="PTHR32071">
    <property type="entry name" value="TRANSCRIPTIONAL REGULATORY PROTEIN"/>
    <property type="match status" value="1"/>
</dbReference>
<evidence type="ECO:0000256" key="12">
    <source>
        <dbReference type="RuleBase" id="RU368029"/>
    </source>
</evidence>
<dbReference type="Gene3D" id="3.30.450.40">
    <property type="match status" value="1"/>
</dbReference>
<dbReference type="InterPro" id="IPR029016">
    <property type="entry name" value="GAF-like_dom_sf"/>
</dbReference>
<keyword evidence="5" id="KW-0067">ATP-binding</keyword>
<dbReference type="Pfam" id="PF02954">
    <property type="entry name" value="HTH_8"/>
    <property type="match status" value="1"/>
</dbReference>
<dbReference type="SUPFAM" id="SSF52540">
    <property type="entry name" value="P-loop containing nucleoside triphosphate hydrolases"/>
    <property type="match status" value="1"/>
</dbReference>
<evidence type="ECO:0000256" key="7">
    <source>
        <dbReference type="ARBA" id="ARBA00023015"/>
    </source>
</evidence>
<dbReference type="SUPFAM" id="SSF55781">
    <property type="entry name" value="GAF domain-like"/>
    <property type="match status" value="1"/>
</dbReference>
<dbReference type="InterPro" id="IPR002078">
    <property type="entry name" value="Sigma_54_int"/>
</dbReference>
<dbReference type="Pfam" id="PF01590">
    <property type="entry name" value="GAF"/>
    <property type="match status" value="1"/>
</dbReference>
<keyword evidence="11 12" id="KW-0535">Nitrogen fixation</keyword>
<evidence type="ECO:0000256" key="11">
    <source>
        <dbReference type="ARBA" id="ARBA00023231"/>
    </source>
</evidence>
<proteinExistence type="predicted"/>
<evidence type="ECO:0000256" key="4">
    <source>
        <dbReference type="ARBA" id="ARBA00022741"/>
    </source>
</evidence>
<keyword evidence="7 12" id="KW-0805">Transcription regulation</keyword>
<dbReference type="RefSeq" id="WP_275709553.1">
    <property type="nucleotide sequence ID" value="NZ_JAKLTN010000001.1"/>
</dbReference>
<keyword evidence="8 12" id="KW-0238">DNA-binding</keyword>
<comment type="subunit">
    <text evidence="2 12">Interacts with sigma-54.</text>
</comment>
<dbReference type="InterPro" id="IPR003593">
    <property type="entry name" value="AAA+_ATPase"/>
</dbReference>
<dbReference type="InterPro" id="IPR025662">
    <property type="entry name" value="Sigma_54_int_dom_ATP-bd_1"/>
</dbReference>
<evidence type="ECO:0000313" key="14">
    <source>
        <dbReference type="EMBL" id="MCG2577024.1"/>
    </source>
</evidence>
<comment type="function">
    <text evidence="1 12">Required for activation of most nif operons, which are directly involved in nitrogen fixation.</text>
</comment>
<dbReference type="SUPFAM" id="SSF46689">
    <property type="entry name" value="Homeodomain-like"/>
    <property type="match status" value="1"/>
</dbReference>
<dbReference type="SMART" id="SM00065">
    <property type="entry name" value="GAF"/>
    <property type="match status" value="1"/>
</dbReference>
<dbReference type="Proteomes" id="UP001165384">
    <property type="component" value="Unassembled WGS sequence"/>
</dbReference>
<dbReference type="PROSITE" id="PS00676">
    <property type="entry name" value="SIGMA54_INTERACT_2"/>
    <property type="match status" value="1"/>
</dbReference>
<feature type="domain" description="Sigma-54 factor interaction" evidence="13">
    <location>
        <begin position="216"/>
        <end position="444"/>
    </location>
</feature>
<dbReference type="InterPro" id="IPR027417">
    <property type="entry name" value="P-loop_NTPase"/>
</dbReference>
<dbReference type="Gene3D" id="3.40.50.300">
    <property type="entry name" value="P-loop containing nucleotide triphosphate hydrolases"/>
    <property type="match status" value="1"/>
</dbReference>
<organism evidence="14 15">
    <name type="scientific">Dechloromonas hankyongensis</name>
    <dbReference type="NCBI Taxonomy" id="2908002"/>
    <lineage>
        <taxon>Bacteria</taxon>
        <taxon>Pseudomonadati</taxon>
        <taxon>Pseudomonadota</taxon>
        <taxon>Betaproteobacteria</taxon>
        <taxon>Rhodocyclales</taxon>
        <taxon>Azonexaceae</taxon>
        <taxon>Dechloromonas</taxon>
    </lineage>
</organism>
<dbReference type="Pfam" id="PF25601">
    <property type="entry name" value="AAA_lid_14"/>
    <property type="match status" value="1"/>
</dbReference>
<evidence type="ECO:0000256" key="5">
    <source>
        <dbReference type="ARBA" id="ARBA00022840"/>
    </source>
</evidence>
<accession>A0ABS9K1G8</accession>
<dbReference type="EMBL" id="JAKLTN010000001">
    <property type="protein sequence ID" value="MCG2577024.1"/>
    <property type="molecule type" value="Genomic_DNA"/>
</dbReference>
<evidence type="ECO:0000313" key="15">
    <source>
        <dbReference type="Proteomes" id="UP001165384"/>
    </source>
</evidence>
<sequence>MHDHIHIANANDECPPSGGYCRTHELNILLLAALYAVSRVLSRSLDFNETLRDVLRVLHDEAGLARGLIAVVNPESGKLSIHSIYSPEGLIQDDAQYGPGEGIIGLVLERPRTIKLPRVADEPNFLNRTRVYDPELPFVAVPIKVGGDLKGVLAVQPEGPEDGLLEERAQFVEMVANLIGQSLRLSQEVAQEKSSLLEERDLLRRTVRHQFGFDSMVGRSAVMRRVFDQARMVAKWNTTVLIRGETGTGKELIANAIHYNSPRARAAIVKLNCAALPENLLESELFGHERGAFTGAVEARKGRFEQAHGGTLFLDEIGEVSPAFQAKLLRVLQEGEFERVGGSKTVKVDVRIIAATHRDLETAVEMGDFREDLFYRLNVMPLFLPPLRERIEDIPEIARHLLSKIGNDQKRKLTLTDMANRRLANHDWPGNVRELENCLERAAVLSDDGVIDVDLIRFPSSRERSTARPLRTATPSTGPVAAAPADLDINDPNLSEKERVIAALEQAGWVQAKAARILGMTPRQIAYRIQTLNIEVKQF</sequence>
<dbReference type="Gene3D" id="1.10.8.60">
    <property type="match status" value="1"/>
</dbReference>
<evidence type="ECO:0000256" key="8">
    <source>
        <dbReference type="ARBA" id="ARBA00023125"/>
    </source>
</evidence>
<dbReference type="InterPro" id="IPR025944">
    <property type="entry name" value="Sigma_54_int_dom_CS"/>
</dbReference>
<evidence type="ECO:0000256" key="3">
    <source>
        <dbReference type="ARBA" id="ARBA00015308"/>
    </source>
</evidence>
<dbReference type="PROSITE" id="PS00675">
    <property type="entry name" value="SIGMA54_INTERACT_1"/>
    <property type="match status" value="1"/>
</dbReference>
<dbReference type="CDD" id="cd00009">
    <property type="entry name" value="AAA"/>
    <property type="match status" value="1"/>
</dbReference>
<evidence type="ECO:0000256" key="1">
    <source>
        <dbReference type="ARBA" id="ARBA00002167"/>
    </source>
</evidence>
<dbReference type="NCBIfam" id="TIGR01817">
    <property type="entry name" value="nifA"/>
    <property type="match status" value="1"/>
</dbReference>
<keyword evidence="6 12" id="KW-0902">Two-component regulatory system</keyword>
<gene>
    <name evidence="14" type="primary">nifA</name>
    <name evidence="14" type="ORF">LZ012_08445</name>
</gene>
<comment type="caution">
    <text evidence="14">The sequence shown here is derived from an EMBL/GenBank/DDBJ whole genome shotgun (WGS) entry which is preliminary data.</text>
</comment>
<evidence type="ECO:0000256" key="2">
    <source>
        <dbReference type="ARBA" id="ARBA00011135"/>
    </source>
</evidence>
<dbReference type="PANTHER" id="PTHR32071:SF117">
    <property type="entry name" value="PTS-DEPENDENT DIHYDROXYACETONE KINASE OPERON REGULATORY PROTEIN-RELATED"/>
    <property type="match status" value="1"/>
</dbReference>
<evidence type="ECO:0000256" key="9">
    <source>
        <dbReference type="ARBA" id="ARBA00023159"/>
    </source>
</evidence>
<dbReference type="PRINTS" id="PR01590">
    <property type="entry name" value="HTHFIS"/>
</dbReference>
<keyword evidence="15" id="KW-1185">Reference proteome</keyword>
<keyword evidence="4" id="KW-0547">Nucleotide-binding</keyword>
<evidence type="ECO:0000256" key="6">
    <source>
        <dbReference type="ARBA" id="ARBA00023012"/>
    </source>
</evidence>
<dbReference type="Pfam" id="PF00158">
    <property type="entry name" value="Sigma54_activat"/>
    <property type="match status" value="1"/>
</dbReference>
<dbReference type="InterPro" id="IPR058031">
    <property type="entry name" value="AAA_lid_NorR"/>
</dbReference>
<dbReference type="InterPro" id="IPR025943">
    <property type="entry name" value="Sigma_54_int_dom_ATP-bd_2"/>
</dbReference>
<dbReference type="PROSITE" id="PS50045">
    <property type="entry name" value="SIGMA54_INTERACT_4"/>
    <property type="match status" value="1"/>
</dbReference>
<protein>
    <recommendedName>
        <fullName evidence="3 12">Nif-specific regulatory protein</fullName>
    </recommendedName>
</protein>
<reference evidence="14" key="1">
    <citation type="submission" date="2022-01" db="EMBL/GenBank/DDBJ databases">
        <authorList>
            <person name="Jo J.-H."/>
            <person name="Im W.-T."/>
        </authorList>
    </citation>
    <scope>NUCLEOTIDE SEQUENCE</scope>
    <source>
        <strain evidence="14">XY25</strain>
    </source>
</reference>
<dbReference type="Gene3D" id="1.10.10.60">
    <property type="entry name" value="Homeodomain-like"/>
    <property type="match status" value="1"/>
</dbReference>
<keyword evidence="9 12" id="KW-0010">Activator</keyword>
<dbReference type="InterPro" id="IPR010113">
    <property type="entry name" value="Nif-specific_regulatory_prot"/>
</dbReference>
<dbReference type="InterPro" id="IPR009057">
    <property type="entry name" value="Homeodomain-like_sf"/>
</dbReference>
<dbReference type="PROSITE" id="PS00688">
    <property type="entry name" value="SIGMA54_INTERACT_3"/>
    <property type="match status" value="1"/>
</dbReference>
<dbReference type="InterPro" id="IPR002197">
    <property type="entry name" value="HTH_Fis"/>
</dbReference>
<keyword evidence="10 12" id="KW-0804">Transcription</keyword>
<dbReference type="SMART" id="SM00382">
    <property type="entry name" value="AAA"/>
    <property type="match status" value="1"/>
</dbReference>
<name>A0ABS9K1G8_9RHOO</name>